<sequence length="184" mass="19930">MISIVKKIKFWISCNRLGPDIPLTHLLLHSSRLGKVLCKRKFKKFGDNSSFRPFAYAIETQKISIGSNVVIRPGTMLFASPLEGGGDVHIDISDDVLIGSGVNIYVSNHTYTDMSKPISLQGHSKILPVKLQRGCWIGANVTILPGVTIGENSVIGANSLVTKSIPAFHVAVGNPAKVIKKLNE</sequence>
<comment type="caution">
    <text evidence="5">The sequence shown here is derived from an EMBL/GenBank/DDBJ whole genome shotgun (WGS) entry which is preliminary data.</text>
</comment>
<dbReference type="Pfam" id="PF00132">
    <property type="entry name" value="Hexapep"/>
    <property type="match status" value="1"/>
</dbReference>
<dbReference type="InterPro" id="IPR011004">
    <property type="entry name" value="Trimer_LpxA-like_sf"/>
</dbReference>
<dbReference type="InterPro" id="IPR001451">
    <property type="entry name" value="Hexapep"/>
</dbReference>
<evidence type="ECO:0000313" key="5">
    <source>
        <dbReference type="EMBL" id="TYT32245.1"/>
    </source>
</evidence>
<keyword evidence="4 5" id="KW-0012">Acyltransferase</keyword>
<dbReference type="Proteomes" id="UP000323910">
    <property type="component" value="Unassembled WGS sequence"/>
</dbReference>
<dbReference type="Gene3D" id="2.160.10.10">
    <property type="entry name" value="Hexapeptide repeat proteins"/>
    <property type="match status" value="1"/>
</dbReference>
<dbReference type="GO" id="GO:0016746">
    <property type="term" value="F:acyltransferase activity"/>
    <property type="evidence" value="ECO:0007669"/>
    <property type="project" value="UniProtKB-KW"/>
</dbReference>
<proteinExistence type="inferred from homology"/>
<keyword evidence="6" id="KW-1185">Reference proteome</keyword>
<reference evidence="5 6" key="1">
    <citation type="submission" date="2019-08" db="EMBL/GenBank/DDBJ databases">
        <title>The draft genome of Lelliottia nimipressuralis strain CICC 24156.</title>
        <authorList>
            <person name="Wu W."/>
            <person name="Feng Y."/>
            <person name="Zong Z."/>
        </authorList>
    </citation>
    <scope>NUCLEOTIDE SEQUENCE [LARGE SCALE GENOMIC DNA]</scope>
    <source>
        <strain evidence="5 6">CICC 24156</strain>
    </source>
</reference>
<keyword evidence="3" id="KW-0677">Repeat</keyword>
<protein>
    <submittedName>
        <fullName evidence="5">Acyltransferase</fullName>
    </submittedName>
</protein>
<comment type="similarity">
    <text evidence="1">Belongs to the transferase hexapeptide repeat family.</text>
</comment>
<organism evidence="5 6">
    <name type="scientific">Lelliottia nimipressuralis</name>
    <dbReference type="NCBI Taxonomy" id="69220"/>
    <lineage>
        <taxon>Bacteria</taxon>
        <taxon>Pseudomonadati</taxon>
        <taxon>Pseudomonadota</taxon>
        <taxon>Gammaproteobacteria</taxon>
        <taxon>Enterobacterales</taxon>
        <taxon>Enterobacteriaceae</taxon>
        <taxon>Lelliottia</taxon>
    </lineage>
</organism>
<dbReference type="PANTHER" id="PTHR23416:SF23">
    <property type="entry name" value="ACETYLTRANSFERASE C18B11.09C-RELATED"/>
    <property type="match status" value="1"/>
</dbReference>
<evidence type="ECO:0000256" key="2">
    <source>
        <dbReference type="ARBA" id="ARBA00022679"/>
    </source>
</evidence>
<evidence type="ECO:0000313" key="6">
    <source>
        <dbReference type="Proteomes" id="UP000323910"/>
    </source>
</evidence>
<name>A0ABY3P0D7_9ENTR</name>
<dbReference type="InterPro" id="IPR018357">
    <property type="entry name" value="Hexapep_transf_CS"/>
</dbReference>
<gene>
    <name evidence="5" type="ORF">FZO59_13425</name>
</gene>
<dbReference type="PROSITE" id="PS00101">
    <property type="entry name" value="HEXAPEP_TRANSFERASES"/>
    <property type="match status" value="1"/>
</dbReference>
<dbReference type="EMBL" id="VTFR01000006">
    <property type="protein sequence ID" value="TYT32245.1"/>
    <property type="molecule type" value="Genomic_DNA"/>
</dbReference>
<dbReference type="CDD" id="cd04647">
    <property type="entry name" value="LbH_MAT_like"/>
    <property type="match status" value="1"/>
</dbReference>
<accession>A0ABY3P0D7</accession>
<evidence type="ECO:0000256" key="3">
    <source>
        <dbReference type="ARBA" id="ARBA00022737"/>
    </source>
</evidence>
<dbReference type="SUPFAM" id="SSF51161">
    <property type="entry name" value="Trimeric LpxA-like enzymes"/>
    <property type="match status" value="1"/>
</dbReference>
<evidence type="ECO:0000256" key="4">
    <source>
        <dbReference type="ARBA" id="ARBA00023315"/>
    </source>
</evidence>
<evidence type="ECO:0000256" key="1">
    <source>
        <dbReference type="ARBA" id="ARBA00007274"/>
    </source>
</evidence>
<dbReference type="RefSeq" id="WP_129035973.1">
    <property type="nucleotide sequence ID" value="NZ_SDDX01000021.1"/>
</dbReference>
<dbReference type="PANTHER" id="PTHR23416">
    <property type="entry name" value="SIALIC ACID SYNTHASE-RELATED"/>
    <property type="match status" value="1"/>
</dbReference>
<dbReference type="InterPro" id="IPR051159">
    <property type="entry name" value="Hexapeptide_acetyltransf"/>
</dbReference>
<keyword evidence="2" id="KW-0808">Transferase</keyword>